<dbReference type="SUPFAM" id="SSF47979">
    <property type="entry name" value="Iron-dependent repressor protein, dimerization domain"/>
    <property type="match status" value="1"/>
</dbReference>
<evidence type="ECO:0000313" key="6">
    <source>
        <dbReference type="EMBL" id="MBU9736045.1"/>
    </source>
</evidence>
<dbReference type="GO" id="GO:0003677">
    <property type="term" value="F:DNA binding"/>
    <property type="evidence" value="ECO:0007669"/>
    <property type="project" value="UniProtKB-KW"/>
</dbReference>
<sequence length="139" mass="16136">MQDDQFYTSKGYEARNPGELSPAMEDYLEMICRHIREGNIMRINVLASLLHVTPPSASKMVNKLKDMGYVSFQPYGYIQLTEKGGQKGRFLLERHDILHRLFCLINHSENELETVELIEHYINEDTIYNIRAFLDSLPG</sequence>
<dbReference type="PANTHER" id="PTHR33238">
    <property type="entry name" value="IRON (METAL) DEPENDENT REPRESSOR, DTXR FAMILY"/>
    <property type="match status" value="1"/>
</dbReference>
<dbReference type="InterPro" id="IPR036388">
    <property type="entry name" value="WH-like_DNA-bd_sf"/>
</dbReference>
<dbReference type="PANTHER" id="PTHR33238:SF7">
    <property type="entry name" value="IRON-DEPENDENT TRANSCRIPTIONAL REGULATOR"/>
    <property type="match status" value="1"/>
</dbReference>
<organism evidence="6 7">
    <name type="scientific">Diplocloster agilis</name>
    <dbReference type="NCBI Taxonomy" id="2850323"/>
    <lineage>
        <taxon>Bacteria</taxon>
        <taxon>Bacillati</taxon>
        <taxon>Bacillota</taxon>
        <taxon>Clostridia</taxon>
        <taxon>Lachnospirales</taxon>
        <taxon>Lachnospiraceae</taxon>
        <taxon>Diplocloster</taxon>
    </lineage>
</organism>
<keyword evidence="7" id="KW-1185">Reference proteome</keyword>
<comment type="similarity">
    <text evidence="1">Belongs to the DtxR/MntR family.</text>
</comment>
<keyword evidence="4" id="KW-0804">Transcription</keyword>
<comment type="caution">
    <text evidence="6">The sequence shown here is derived from an EMBL/GenBank/DDBJ whole genome shotgun (WGS) entry which is preliminary data.</text>
</comment>
<name>A0A949JZH7_9FIRM</name>
<gene>
    <name evidence="6" type="ORF">KTH89_05805</name>
</gene>
<dbReference type="InterPro" id="IPR036390">
    <property type="entry name" value="WH_DNA-bd_sf"/>
</dbReference>
<evidence type="ECO:0000256" key="2">
    <source>
        <dbReference type="ARBA" id="ARBA00023015"/>
    </source>
</evidence>
<dbReference type="SMART" id="SM00529">
    <property type="entry name" value="HTH_DTXR"/>
    <property type="match status" value="1"/>
</dbReference>
<dbReference type="Pfam" id="PF02742">
    <property type="entry name" value="Fe_dep_repr_C"/>
    <property type="match status" value="1"/>
</dbReference>
<dbReference type="Pfam" id="PF01325">
    <property type="entry name" value="Fe_dep_repress"/>
    <property type="match status" value="1"/>
</dbReference>
<dbReference type="InterPro" id="IPR001367">
    <property type="entry name" value="Fe_dep_repressor"/>
</dbReference>
<dbReference type="Proteomes" id="UP000712157">
    <property type="component" value="Unassembled WGS sequence"/>
</dbReference>
<dbReference type="SUPFAM" id="SSF46785">
    <property type="entry name" value="Winged helix' DNA-binding domain"/>
    <property type="match status" value="1"/>
</dbReference>
<dbReference type="GO" id="GO:0046914">
    <property type="term" value="F:transition metal ion binding"/>
    <property type="evidence" value="ECO:0007669"/>
    <property type="project" value="InterPro"/>
</dbReference>
<accession>A0A949JZH7</accession>
<evidence type="ECO:0000259" key="5">
    <source>
        <dbReference type="PROSITE" id="PS50944"/>
    </source>
</evidence>
<dbReference type="InterPro" id="IPR022687">
    <property type="entry name" value="HTH_DTXR"/>
</dbReference>
<dbReference type="InterPro" id="IPR050536">
    <property type="entry name" value="DtxR_MntR_Metal-Reg"/>
</dbReference>
<evidence type="ECO:0000256" key="4">
    <source>
        <dbReference type="ARBA" id="ARBA00023163"/>
    </source>
</evidence>
<dbReference type="PROSITE" id="PS50944">
    <property type="entry name" value="HTH_DTXR"/>
    <property type="match status" value="1"/>
</dbReference>
<keyword evidence="3" id="KW-0238">DNA-binding</keyword>
<dbReference type="InterPro" id="IPR022689">
    <property type="entry name" value="Iron_dep_repressor"/>
</dbReference>
<proteinExistence type="inferred from homology"/>
<keyword evidence="2" id="KW-0805">Transcription regulation</keyword>
<evidence type="ECO:0000313" key="7">
    <source>
        <dbReference type="Proteomes" id="UP000712157"/>
    </source>
</evidence>
<dbReference type="Gene3D" id="1.10.60.10">
    <property type="entry name" value="Iron dependent repressor, metal binding and dimerisation domain"/>
    <property type="match status" value="1"/>
</dbReference>
<feature type="domain" description="HTH dtxR-type" evidence="5">
    <location>
        <begin position="20"/>
        <end position="81"/>
    </location>
</feature>
<dbReference type="Gene3D" id="1.10.10.10">
    <property type="entry name" value="Winged helix-like DNA-binding domain superfamily/Winged helix DNA-binding domain"/>
    <property type="match status" value="1"/>
</dbReference>
<dbReference type="GO" id="GO:0046983">
    <property type="term" value="F:protein dimerization activity"/>
    <property type="evidence" value="ECO:0007669"/>
    <property type="project" value="InterPro"/>
</dbReference>
<protein>
    <submittedName>
        <fullName evidence="6">Metal-dependent transcriptional regulator</fullName>
    </submittedName>
</protein>
<dbReference type="GO" id="GO:0003700">
    <property type="term" value="F:DNA-binding transcription factor activity"/>
    <property type="evidence" value="ECO:0007669"/>
    <property type="project" value="InterPro"/>
</dbReference>
<dbReference type="AlphaFoldDB" id="A0A949JZH7"/>
<reference evidence="6" key="1">
    <citation type="submission" date="2021-06" db="EMBL/GenBank/DDBJ databases">
        <title>Description of novel taxa of the family Lachnospiraceae.</title>
        <authorList>
            <person name="Chaplin A.V."/>
            <person name="Sokolova S.R."/>
            <person name="Pikina A.P."/>
            <person name="Korzhanova M."/>
            <person name="Belova V."/>
            <person name="Korostin D."/>
            <person name="Efimov B.A."/>
        </authorList>
    </citation>
    <scope>NUCLEOTIDE SEQUENCE</scope>
    <source>
        <strain evidence="6">ASD5720</strain>
    </source>
</reference>
<dbReference type="EMBL" id="JAHQCW010000006">
    <property type="protein sequence ID" value="MBU9736045.1"/>
    <property type="molecule type" value="Genomic_DNA"/>
</dbReference>
<dbReference type="InterPro" id="IPR036421">
    <property type="entry name" value="Fe_dep_repressor_sf"/>
</dbReference>
<evidence type="ECO:0000256" key="3">
    <source>
        <dbReference type="ARBA" id="ARBA00023125"/>
    </source>
</evidence>
<dbReference type="RefSeq" id="WP_238721007.1">
    <property type="nucleotide sequence ID" value="NZ_JAHQCW010000006.1"/>
</dbReference>
<evidence type="ECO:0000256" key="1">
    <source>
        <dbReference type="ARBA" id="ARBA00007871"/>
    </source>
</evidence>